<organism evidence="2 3">
    <name type="scientific">Tieghemiomyces parasiticus</name>
    <dbReference type="NCBI Taxonomy" id="78921"/>
    <lineage>
        <taxon>Eukaryota</taxon>
        <taxon>Fungi</taxon>
        <taxon>Fungi incertae sedis</taxon>
        <taxon>Zoopagomycota</taxon>
        <taxon>Kickxellomycotina</taxon>
        <taxon>Dimargaritomycetes</taxon>
        <taxon>Dimargaritales</taxon>
        <taxon>Dimargaritaceae</taxon>
        <taxon>Tieghemiomyces</taxon>
    </lineage>
</organism>
<keyword evidence="3" id="KW-1185">Reference proteome</keyword>
<feature type="region of interest" description="Disordered" evidence="1">
    <location>
        <begin position="506"/>
        <end position="539"/>
    </location>
</feature>
<feature type="compositionally biased region" description="Basic and acidic residues" evidence="1">
    <location>
        <begin position="319"/>
        <end position="334"/>
    </location>
</feature>
<name>A0A9W8E0Z4_9FUNG</name>
<evidence type="ECO:0000256" key="1">
    <source>
        <dbReference type="SAM" id="MobiDB-lite"/>
    </source>
</evidence>
<feature type="region of interest" description="Disordered" evidence="1">
    <location>
        <begin position="314"/>
        <end position="388"/>
    </location>
</feature>
<feature type="region of interest" description="Disordered" evidence="1">
    <location>
        <begin position="568"/>
        <end position="658"/>
    </location>
</feature>
<proteinExistence type="predicted"/>
<feature type="region of interest" description="Disordered" evidence="1">
    <location>
        <begin position="449"/>
        <end position="485"/>
    </location>
</feature>
<protein>
    <submittedName>
        <fullName evidence="2">Uncharacterized protein</fullName>
    </submittedName>
</protein>
<dbReference type="Proteomes" id="UP001150569">
    <property type="component" value="Unassembled WGS sequence"/>
</dbReference>
<comment type="caution">
    <text evidence="2">The sequence shown here is derived from an EMBL/GenBank/DDBJ whole genome shotgun (WGS) entry which is preliminary data.</text>
</comment>
<sequence>MTTPENRRRPGPLARTASLLGRTRARSISAQQPSSAAQVTSAVANATVPPNPSAQDPRSRTTRARTGSILRAGTAIPVVSAVSRPTSLVGRPRNVSHQRGPTGAPETAATTVRRPAMALASRPVPPTQLGPVKTLRHTSAAAMRATKPIAYAHHAREFPATDSGVDSAGSSSAASSRSSSPVLPSDLNDVTPIILDTLDDDREQVEFLRREMYVAERAYGHLLGLANEAVRQNHTILSENLELRQRLMGAGVGLPAGLTDYQDLHLISAEDLINFPHDGPQNFSVPPPSGVDHLAATLAQLDTRPAGQATYVDKALSPRPEEPKRLPLTRRESRLPVPPRSLLPVSAHRLPSRTEVSSGLPRLNRMPSAPTLVQGAPASPPKAAAAPTKTTFSCGTQTESYDMCHPDAIFNLEIDNDYYREANRQLRCRLTNITSKHNALVGLIQEERERRRRKREREERRLRLQQQYQQHAHPHHYLQQSRVASESASSTLTAADAVEAEAALTATNSVPSAKPSRYEPRRPSPVTSPAALKMLPPDPGSLSGLNTMVADIEYSMQQLALKISESPPRGSLLAHPTSATSPSALLPPPAYHLPATFGRKAGYRPNQRQYPSQHPPNDRQARGGELGLAGPPSPPLSLAAEKGVNHATAETVGHLPYA</sequence>
<gene>
    <name evidence="2" type="ORF">IWQ60_002460</name>
</gene>
<accession>A0A9W8E0Z4</accession>
<evidence type="ECO:0000313" key="2">
    <source>
        <dbReference type="EMBL" id="KAJ1927997.1"/>
    </source>
</evidence>
<feature type="compositionally biased region" description="Low complexity" evidence="1">
    <location>
        <begin position="26"/>
        <end position="48"/>
    </location>
</feature>
<dbReference type="EMBL" id="JANBPT010000093">
    <property type="protein sequence ID" value="KAJ1927997.1"/>
    <property type="molecule type" value="Genomic_DNA"/>
</dbReference>
<dbReference type="OrthoDB" id="5561196at2759"/>
<reference evidence="2" key="1">
    <citation type="submission" date="2022-07" db="EMBL/GenBank/DDBJ databases">
        <title>Phylogenomic reconstructions and comparative analyses of Kickxellomycotina fungi.</title>
        <authorList>
            <person name="Reynolds N.K."/>
            <person name="Stajich J.E."/>
            <person name="Barry K."/>
            <person name="Grigoriev I.V."/>
            <person name="Crous P."/>
            <person name="Smith M.E."/>
        </authorList>
    </citation>
    <scope>NUCLEOTIDE SEQUENCE</scope>
    <source>
        <strain evidence="2">RSA 861</strain>
    </source>
</reference>
<feature type="region of interest" description="Disordered" evidence="1">
    <location>
        <begin position="1"/>
        <end position="67"/>
    </location>
</feature>
<feature type="compositionally biased region" description="Low complexity" evidence="1">
    <location>
        <begin position="163"/>
        <end position="185"/>
    </location>
</feature>
<evidence type="ECO:0000313" key="3">
    <source>
        <dbReference type="Proteomes" id="UP001150569"/>
    </source>
</evidence>
<feature type="region of interest" description="Disordered" evidence="1">
    <location>
        <begin position="88"/>
        <end position="108"/>
    </location>
</feature>
<dbReference type="AlphaFoldDB" id="A0A9W8E0Z4"/>
<feature type="region of interest" description="Disordered" evidence="1">
    <location>
        <begin position="160"/>
        <end position="185"/>
    </location>
</feature>